<dbReference type="Proteomes" id="UP000634136">
    <property type="component" value="Unassembled WGS sequence"/>
</dbReference>
<evidence type="ECO:0000256" key="1">
    <source>
        <dbReference type="SAM" id="MobiDB-lite"/>
    </source>
</evidence>
<reference evidence="2" key="1">
    <citation type="submission" date="2020-09" db="EMBL/GenBank/DDBJ databases">
        <title>Genome-Enabled Discovery of Anthraquinone Biosynthesis in Senna tora.</title>
        <authorList>
            <person name="Kang S.-H."/>
            <person name="Pandey R.P."/>
            <person name="Lee C.-M."/>
            <person name="Sim J.-S."/>
            <person name="Jeong J.-T."/>
            <person name="Choi B.-S."/>
            <person name="Jung M."/>
            <person name="Ginzburg D."/>
            <person name="Zhao K."/>
            <person name="Won S.Y."/>
            <person name="Oh T.-J."/>
            <person name="Yu Y."/>
            <person name="Kim N.-H."/>
            <person name="Lee O.R."/>
            <person name="Lee T.-H."/>
            <person name="Bashyal P."/>
            <person name="Kim T.-S."/>
            <person name="Lee W.-H."/>
            <person name="Kawkins C."/>
            <person name="Kim C.-K."/>
            <person name="Kim J.S."/>
            <person name="Ahn B.O."/>
            <person name="Rhee S.Y."/>
            <person name="Sohng J.K."/>
        </authorList>
    </citation>
    <scope>NUCLEOTIDE SEQUENCE</scope>
    <source>
        <tissue evidence="2">Leaf</tissue>
    </source>
</reference>
<dbReference type="AlphaFoldDB" id="A0A834SQV2"/>
<feature type="region of interest" description="Disordered" evidence="1">
    <location>
        <begin position="437"/>
        <end position="489"/>
    </location>
</feature>
<organism evidence="2 3">
    <name type="scientific">Senna tora</name>
    <dbReference type="NCBI Taxonomy" id="362788"/>
    <lineage>
        <taxon>Eukaryota</taxon>
        <taxon>Viridiplantae</taxon>
        <taxon>Streptophyta</taxon>
        <taxon>Embryophyta</taxon>
        <taxon>Tracheophyta</taxon>
        <taxon>Spermatophyta</taxon>
        <taxon>Magnoliopsida</taxon>
        <taxon>eudicotyledons</taxon>
        <taxon>Gunneridae</taxon>
        <taxon>Pentapetalae</taxon>
        <taxon>rosids</taxon>
        <taxon>fabids</taxon>
        <taxon>Fabales</taxon>
        <taxon>Fabaceae</taxon>
        <taxon>Caesalpinioideae</taxon>
        <taxon>Cassia clade</taxon>
        <taxon>Senna</taxon>
    </lineage>
</organism>
<evidence type="ECO:0000313" key="2">
    <source>
        <dbReference type="EMBL" id="KAF7807886.1"/>
    </source>
</evidence>
<dbReference type="EMBL" id="JAAIUW010000012">
    <property type="protein sequence ID" value="KAF7807886.1"/>
    <property type="molecule type" value="Genomic_DNA"/>
</dbReference>
<feature type="compositionally biased region" description="Basic and acidic residues" evidence="1">
    <location>
        <begin position="342"/>
        <end position="351"/>
    </location>
</feature>
<feature type="region of interest" description="Disordered" evidence="1">
    <location>
        <begin position="329"/>
        <end position="402"/>
    </location>
</feature>
<dbReference type="OrthoDB" id="1595177at2759"/>
<proteinExistence type="predicted"/>
<sequence>MHVVDRQGLHFDPAYAREILSRKKVYPCVIDFALRRRSAIHVVDRQGFGPRPGFILTRHMHVGFGRDHDALIYALHRPSGMSSLTGRDLTWDADIFLRVKKHTGVFTLSKLNDRVTCGTRAPLTRNLGSARATAETYREVALGAKLVIYNRVPVCTLRCARFASAREKTCTSDRFDAWDLEQLFAFLVICNPSRQTKAYFWRTVFFCSSKGEGRIEATRAESQWIVAARPLCHLQYPVAYLSRLQRILPRRSMGISSRRPLRLIRRTGFTNDTRLWGPRPLLLVGKRTAGARIASSPDSDLEAFSHNPTHGSFAPLAFQPSAMTNCANQRRIPLVRTSSESTVRRPGRDPEGPVPSPSPGRHAATRSRRGSSSSSPPTADGGCSPWRPDAVMSTTGRGRHSVLRIFKGRRGRTGHHATCGALPAAGPYLRLSRFQGGQAVKQKRELFPRPPPTSPDSLTLPSAATSRFRNFKPDSLSKSAPRPLRPGSRPRFCSDRRALLLIRAWHLPRRPGIGRALQRHPFSGLVDSAVRHRNPASGSSRIASSAYQKWPTWSSRFRGAAQQSSRAVLPI</sequence>
<keyword evidence="3" id="KW-1185">Reference proteome</keyword>
<name>A0A834SQV2_9FABA</name>
<protein>
    <submittedName>
        <fullName evidence="2">Uncharacterized protein</fullName>
    </submittedName>
</protein>
<gene>
    <name evidence="2" type="ORF">G2W53_040047</name>
</gene>
<comment type="caution">
    <text evidence="2">The sequence shown here is derived from an EMBL/GenBank/DDBJ whole genome shotgun (WGS) entry which is preliminary data.</text>
</comment>
<evidence type="ECO:0000313" key="3">
    <source>
        <dbReference type="Proteomes" id="UP000634136"/>
    </source>
</evidence>
<accession>A0A834SQV2</accession>